<evidence type="ECO:0000256" key="2">
    <source>
        <dbReference type="ARBA" id="ARBA00022989"/>
    </source>
</evidence>
<keyword evidence="5" id="KW-0067">ATP-binding</keyword>
<keyword evidence="6" id="KW-1185">Reference proteome</keyword>
<organism evidence="5 6">
    <name type="scientific">Ataeniobius toweri</name>
    <dbReference type="NCBI Taxonomy" id="208326"/>
    <lineage>
        <taxon>Eukaryota</taxon>
        <taxon>Metazoa</taxon>
        <taxon>Chordata</taxon>
        <taxon>Craniata</taxon>
        <taxon>Vertebrata</taxon>
        <taxon>Euteleostomi</taxon>
        <taxon>Actinopterygii</taxon>
        <taxon>Neopterygii</taxon>
        <taxon>Teleostei</taxon>
        <taxon>Neoteleostei</taxon>
        <taxon>Acanthomorphata</taxon>
        <taxon>Ovalentaria</taxon>
        <taxon>Atherinomorphae</taxon>
        <taxon>Cyprinodontiformes</taxon>
        <taxon>Goodeidae</taxon>
        <taxon>Ataeniobius</taxon>
    </lineage>
</organism>
<name>A0ABU7CLF1_9TELE</name>
<dbReference type="Proteomes" id="UP001345963">
    <property type="component" value="Unassembled WGS sequence"/>
</dbReference>
<keyword evidence="2" id="KW-1133">Transmembrane helix</keyword>
<dbReference type="InterPro" id="IPR011527">
    <property type="entry name" value="ABC1_TM_dom"/>
</dbReference>
<evidence type="ECO:0000259" key="4">
    <source>
        <dbReference type="Pfam" id="PF06472"/>
    </source>
</evidence>
<dbReference type="GO" id="GO:0005524">
    <property type="term" value="F:ATP binding"/>
    <property type="evidence" value="ECO:0007669"/>
    <property type="project" value="UniProtKB-KW"/>
</dbReference>
<keyword evidence="3" id="KW-0472">Membrane</keyword>
<keyword evidence="1" id="KW-0812">Transmembrane</keyword>
<protein>
    <submittedName>
        <fullName evidence="5">ATP-binding cassette sub- D member 3</fullName>
    </submittedName>
</protein>
<dbReference type="EMBL" id="JAHUTI010093763">
    <property type="protein sequence ID" value="MED6262664.1"/>
    <property type="molecule type" value="Genomic_DNA"/>
</dbReference>
<evidence type="ECO:0000313" key="6">
    <source>
        <dbReference type="Proteomes" id="UP001345963"/>
    </source>
</evidence>
<evidence type="ECO:0000256" key="3">
    <source>
        <dbReference type="ARBA" id="ARBA00023136"/>
    </source>
</evidence>
<dbReference type="Pfam" id="PF06472">
    <property type="entry name" value="ABC_membrane_2"/>
    <property type="match status" value="1"/>
</dbReference>
<evidence type="ECO:0000256" key="1">
    <source>
        <dbReference type="ARBA" id="ARBA00022692"/>
    </source>
</evidence>
<reference evidence="5 6" key="1">
    <citation type="submission" date="2021-07" db="EMBL/GenBank/DDBJ databases">
        <authorList>
            <person name="Palmer J.M."/>
        </authorList>
    </citation>
    <scope>NUCLEOTIDE SEQUENCE [LARGE SCALE GENOMIC DNA]</scope>
    <source>
        <strain evidence="5 6">AT_MEX2019</strain>
        <tissue evidence="5">Muscle</tissue>
    </source>
</reference>
<feature type="domain" description="ABC transmembrane type-1" evidence="4">
    <location>
        <begin position="70"/>
        <end position="115"/>
    </location>
</feature>
<gene>
    <name evidence="5" type="primary">ABCD3_4</name>
    <name evidence="5" type="ORF">ATANTOWER_023572</name>
</gene>
<comment type="caution">
    <text evidence="5">The sequence shown here is derived from an EMBL/GenBank/DDBJ whole genome shotgun (WGS) entry which is preliminary data.</text>
</comment>
<accession>A0ABU7CLF1</accession>
<keyword evidence="5" id="KW-0547">Nucleotide-binding</keyword>
<sequence>MAAFSKHLTAKNSCLAGGGLLLLYLLKHRRQTRKELSLKGPSQLLVTTEKDGKKDKAAVDKIFFFRILRILHIMVPRVFCMETAYLLLIATMLVTRTYCDVWMIQNGTMIERSACLQAWCFPV</sequence>
<evidence type="ECO:0000313" key="5">
    <source>
        <dbReference type="EMBL" id="MED6262664.1"/>
    </source>
</evidence>
<proteinExistence type="predicted"/>